<reference evidence="3" key="1">
    <citation type="submission" date="2021-06" db="EMBL/GenBank/DDBJ databases">
        <title>Parelaphostrongylus tenuis whole genome reference sequence.</title>
        <authorList>
            <person name="Garwood T.J."/>
            <person name="Larsen P.A."/>
            <person name="Fountain-Jones N.M."/>
            <person name="Garbe J.R."/>
            <person name="Macchietto M.G."/>
            <person name="Kania S.A."/>
            <person name="Gerhold R.W."/>
            <person name="Richards J.E."/>
            <person name="Wolf T.M."/>
        </authorList>
    </citation>
    <scope>NUCLEOTIDE SEQUENCE</scope>
    <source>
        <strain evidence="3">MNPRO001-30</strain>
        <tissue evidence="3">Meninges</tissue>
    </source>
</reference>
<comment type="similarity">
    <text evidence="1">Belongs to the peptidase M24 family.</text>
</comment>
<dbReference type="AlphaFoldDB" id="A0AAD5QT02"/>
<gene>
    <name evidence="3" type="ORF">KIN20_019596</name>
</gene>
<evidence type="ECO:0000313" key="4">
    <source>
        <dbReference type="Proteomes" id="UP001196413"/>
    </source>
</evidence>
<dbReference type="EMBL" id="JAHQIW010003912">
    <property type="protein sequence ID" value="KAJ1360579.1"/>
    <property type="molecule type" value="Genomic_DNA"/>
</dbReference>
<dbReference type="SUPFAM" id="SSF55920">
    <property type="entry name" value="Creatinase/aminopeptidase"/>
    <property type="match status" value="1"/>
</dbReference>
<dbReference type="InterPro" id="IPR047113">
    <property type="entry name" value="PA2G4/ARX1"/>
</dbReference>
<evidence type="ECO:0008006" key="5">
    <source>
        <dbReference type="Google" id="ProtNLM"/>
    </source>
</evidence>
<name>A0AAD5QT02_PARTN</name>
<dbReference type="PANTHER" id="PTHR10804:SF11">
    <property type="entry name" value="PROLIFERATION-ASSOCIATED PROTEIN 2G4"/>
    <property type="match status" value="1"/>
</dbReference>
<keyword evidence="4" id="KW-1185">Reference proteome</keyword>
<protein>
    <recommendedName>
        <fullName evidence="5">Peptidase M24 domain-containing protein</fullName>
    </recommendedName>
</protein>
<organism evidence="3 4">
    <name type="scientific">Parelaphostrongylus tenuis</name>
    <name type="common">Meningeal worm</name>
    <dbReference type="NCBI Taxonomy" id="148309"/>
    <lineage>
        <taxon>Eukaryota</taxon>
        <taxon>Metazoa</taxon>
        <taxon>Ecdysozoa</taxon>
        <taxon>Nematoda</taxon>
        <taxon>Chromadorea</taxon>
        <taxon>Rhabditida</taxon>
        <taxon>Rhabditina</taxon>
        <taxon>Rhabditomorpha</taxon>
        <taxon>Strongyloidea</taxon>
        <taxon>Metastrongylidae</taxon>
        <taxon>Parelaphostrongylus</taxon>
    </lineage>
</organism>
<proteinExistence type="inferred from homology"/>
<dbReference type="Gene3D" id="3.90.230.10">
    <property type="entry name" value="Creatinase/methionine aminopeptidase superfamily"/>
    <property type="match status" value="1"/>
</dbReference>
<dbReference type="InterPro" id="IPR036005">
    <property type="entry name" value="Creatinase/aminopeptidase-like"/>
</dbReference>
<dbReference type="Proteomes" id="UP001196413">
    <property type="component" value="Unassembled WGS sequence"/>
</dbReference>
<evidence type="ECO:0000256" key="2">
    <source>
        <dbReference type="SAM" id="MobiDB-lite"/>
    </source>
</evidence>
<sequence length="118" mass="13062">MPCKDSESSSSSPKELTREDESLSSNVVVNKYQMAAQMVNEILKKLISEAVEGVEVGYLCTLGDNLILEKTSKVFIKGKDITKGIAMPTCISVDHCICHFSPLRSDPPTKLKLDKWSR</sequence>
<feature type="region of interest" description="Disordered" evidence="2">
    <location>
        <begin position="1"/>
        <end position="23"/>
    </location>
</feature>
<evidence type="ECO:0000313" key="3">
    <source>
        <dbReference type="EMBL" id="KAJ1360579.1"/>
    </source>
</evidence>
<dbReference type="PANTHER" id="PTHR10804">
    <property type="entry name" value="PROTEASE FAMILY M24 METHIONYL AMINOPEPTIDASE, AMINOPEPTIDASE P"/>
    <property type="match status" value="1"/>
</dbReference>
<accession>A0AAD5QT02</accession>
<evidence type="ECO:0000256" key="1">
    <source>
        <dbReference type="ARBA" id="ARBA00007319"/>
    </source>
</evidence>
<comment type="caution">
    <text evidence="3">The sequence shown here is derived from an EMBL/GenBank/DDBJ whole genome shotgun (WGS) entry which is preliminary data.</text>
</comment>